<feature type="domain" description="DUF4781" evidence="2">
    <location>
        <begin position="171"/>
        <end position="492"/>
    </location>
</feature>
<dbReference type="InParanoid" id="E2AAL4"/>
<evidence type="ECO:0000313" key="3">
    <source>
        <dbReference type="EMBL" id="EFN69521.1"/>
    </source>
</evidence>
<sequence>MCISKNKEKEKKESPNSTNNKTVTDMLWEEMKNLAIEQQQCFFELLPECIEYQFNEHKFLRQNIGYAIYGLPEYCLYDLCVSNEKSEDISDIDADIADTIKYDEKAKNVIDIIYNKICEYTIGTNNTQPIYFGIIYNVIFSLKEKEVKKKMNKETKTEKKEEEKEPTISSIPIFTIRRNIQKKSETSKYSKKSTKIENKNDYEIWYIDTCGRVYKSWIDYVENNNLPKCTMVLPKDGFYQADVSYPITEDYSTVWLEITESPACRWTSVICNRVDIVSGITGLGSTVGLCVASLFTPLAPIAVMTGLVTTGASGIWTVGRSSQQLADRIIHEEPILDKEALPHWLSIIGTTFSLGALGGSAALSNAVAKGKIIPNFVKVAFNTVQGGNLLLNGAGIVYQSYYIVDKYMTDKSQINSVDVLNFAIHVMFFAGTVVKIQFANDIIENTQGKVINDYKETLRKRNLRKEFNRVARKAAENNTCKISENADVIKYIRHREQMSVNQPVNQSIVYDQKLNQVTSNIIWSFEQGKLKVNGIILLDPIEYVVRFFENSDIFEIHSNNASCFQNNVNDSTANPLKEVFMDLLSKFYMSDACPKSKNLPLLPDFEPLLKDMSSMKINQECLIKLFKIVEKLMKRSRDKSDFLLMAFILVWQYCKANLKQWGISSYYRVRSNSGSNILQKIITAVSEAIDMILNNLCNAFAKYIEVNADKLSKNIN</sequence>
<feature type="region of interest" description="Disordered" evidence="1">
    <location>
        <begin position="1"/>
        <end position="21"/>
    </location>
</feature>
<proteinExistence type="predicted"/>
<evidence type="ECO:0000259" key="2">
    <source>
        <dbReference type="Pfam" id="PF16013"/>
    </source>
</evidence>
<dbReference type="PANTHER" id="PTHR21115">
    <property type="entry name" value="GH06117P-RELATED"/>
    <property type="match status" value="1"/>
</dbReference>
<gene>
    <name evidence="3" type="ORF">EAG_08812</name>
</gene>
<dbReference type="Pfam" id="PF16013">
    <property type="entry name" value="DUF4781"/>
    <property type="match status" value="1"/>
</dbReference>
<feature type="compositionally biased region" description="Basic and acidic residues" evidence="1">
    <location>
        <begin position="1"/>
        <end position="14"/>
    </location>
</feature>
<dbReference type="STRING" id="104421.E2AAL4"/>
<protein>
    <recommendedName>
        <fullName evidence="2">DUF4781 domain-containing protein</fullName>
    </recommendedName>
</protein>
<organism evidence="4">
    <name type="scientific">Camponotus floridanus</name>
    <name type="common">Florida carpenter ant</name>
    <dbReference type="NCBI Taxonomy" id="104421"/>
    <lineage>
        <taxon>Eukaryota</taxon>
        <taxon>Metazoa</taxon>
        <taxon>Ecdysozoa</taxon>
        <taxon>Arthropoda</taxon>
        <taxon>Hexapoda</taxon>
        <taxon>Insecta</taxon>
        <taxon>Pterygota</taxon>
        <taxon>Neoptera</taxon>
        <taxon>Endopterygota</taxon>
        <taxon>Hymenoptera</taxon>
        <taxon>Apocrita</taxon>
        <taxon>Aculeata</taxon>
        <taxon>Formicoidea</taxon>
        <taxon>Formicidae</taxon>
        <taxon>Formicinae</taxon>
        <taxon>Camponotus</taxon>
    </lineage>
</organism>
<name>E2AAL4_CAMFO</name>
<accession>E2AAL4</accession>
<evidence type="ECO:0000313" key="4">
    <source>
        <dbReference type="Proteomes" id="UP000000311"/>
    </source>
</evidence>
<dbReference type="Proteomes" id="UP000000311">
    <property type="component" value="Unassembled WGS sequence"/>
</dbReference>
<evidence type="ECO:0000256" key="1">
    <source>
        <dbReference type="SAM" id="MobiDB-lite"/>
    </source>
</evidence>
<dbReference type="InterPro" id="IPR031962">
    <property type="entry name" value="DUF4781"/>
</dbReference>
<keyword evidence="4" id="KW-1185">Reference proteome</keyword>
<dbReference type="AlphaFoldDB" id="E2AAL4"/>
<reference evidence="3 4" key="1">
    <citation type="journal article" date="2010" name="Science">
        <title>Genomic comparison of the ants Camponotus floridanus and Harpegnathos saltator.</title>
        <authorList>
            <person name="Bonasio R."/>
            <person name="Zhang G."/>
            <person name="Ye C."/>
            <person name="Mutti N.S."/>
            <person name="Fang X."/>
            <person name="Qin N."/>
            <person name="Donahue G."/>
            <person name="Yang P."/>
            <person name="Li Q."/>
            <person name="Li C."/>
            <person name="Zhang P."/>
            <person name="Huang Z."/>
            <person name="Berger S.L."/>
            <person name="Reinberg D."/>
            <person name="Wang J."/>
            <person name="Liebig J."/>
        </authorList>
    </citation>
    <scope>NUCLEOTIDE SEQUENCE [LARGE SCALE GENOMIC DNA]</scope>
    <source>
        <strain evidence="4">C129</strain>
    </source>
</reference>
<dbReference type="EMBL" id="GL438129">
    <property type="protein sequence ID" value="EFN69521.1"/>
    <property type="molecule type" value="Genomic_DNA"/>
</dbReference>
<dbReference type="OMA" id="YELLPDW"/>
<dbReference type="PANTHER" id="PTHR21115:SF0">
    <property type="entry name" value="GH06117P-RELATED"/>
    <property type="match status" value="1"/>
</dbReference>
<dbReference type="OrthoDB" id="6512497at2759"/>